<keyword evidence="2" id="KW-1185">Reference proteome</keyword>
<reference evidence="1 2" key="1">
    <citation type="submission" date="2019-02" db="EMBL/GenBank/DDBJ databases">
        <title>Draft genome sequences of novel Actinobacteria.</title>
        <authorList>
            <person name="Sahin N."/>
            <person name="Ay H."/>
            <person name="Saygin H."/>
        </authorList>
    </citation>
    <scope>NUCLEOTIDE SEQUENCE [LARGE SCALE GENOMIC DNA]</scope>
    <source>
        <strain evidence="1 2">JCM 30529</strain>
    </source>
</reference>
<protein>
    <submittedName>
        <fullName evidence="1">Uncharacterized protein</fullName>
    </submittedName>
</protein>
<organism evidence="1 2">
    <name type="scientific">Micromonospora fluostatini</name>
    <dbReference type="NCBI Taxonomy" id="1629071"/>
    <lineage>
        <taxon>Bacteria</taxon>
        <taxon>Bacillati</taxon>
        <taxon>Actinomycetota</taxon>
        <taxon>Actinomycetes</taxon>
        <taxon>Micromonosporales</taxon>
        <taxon>Micromonosporaceae</taxon>
        <taxon>Micromonospora</taxon>
    </lineage>
</organism>
<evidence type="ECO:0000313" key="2">
    <source>
        <dbReference type="Proteomes" id="UP000295626"/>
    </source>
</evidence>
<accession>A0ABY2DKQ7</accession>
<proteinExistence type="predicted"/>
<sequence length="86" mass="9269">MSISEVKATLRAAIDAAQHGLHLLDQAADQATRATGRAQALLRGSNHDQVTAARQALAEAESQVRPTRRRFGATAEHAHDYLTRLG</sequence>
<name>A0ABY2DKQ7_9ACTN</name>
<gene>
    <name evidence="1" type="ORF">E1091_02835</name>
</gene>
<dbReference type="EMBL" id="SMKE01000050">
    <property type="protein sequence ID" value="TDC01458.1"/>
    <property type="molecule type" value="Genomic_DNA"/>
</dbReference>
<comment type="caution">
    <text evidence="1">The sequence shown here is derived from an EMBL/GenBank/DDBJ whole genome shotgun (WGS) entry which is preliminary data.</text>
</comment>
<dbReference type="Proteomes" id="UP000295626">
    <property type="component" value="Unassembled WGS sequence"/>
</dbReference>
<evidence type="ECO:0000313" key="1">
    <source>
        <dbReference type="EMBL" id="TDC01458.1"/>
    </source>
</evidence>